<dbReference type="RefSeq" id="WP_252595540.1">
    <property type="nucleotide sequence ID" value="NZ_CP099489.1"/>
</dbReference>
<evidence type="ECO:0000313" key="1">
    <source>
        <dbReference type="EMBL" id="USQ82000.1"/>
    </source>
</evidence>
<sequence>MFSNVDLDRIVAGEVDLAFRVWRRPMHVDGGRQRTRAGVIGFTSVEPIDAREITEQDAARAGRTRLELERFLARKEGTVYRIGLEFLGADERVTLREHDALAPEELGSIAEHLVAMDRRSTRGPWTRSFLELIEARPAELAETIGASIGWERAPFKANVRRLKELGLTESLPTGYRLSPRGVVVLTHLRRPAN</sequence>
<dbReference type="Proteomes" id="UP001056455">
    <property type="component" value="Chromosome"/>
</dbReference>
<evidence type="ECO:0000313" key="2">
    <source>
        <dbReference type="Proteomes" id="UP001056455"/>
    </source>
</evidence>
<organism evidence="1 2">
    <name type="scientific">Ornithinimicrobium faecis</name>
    <dbReference type="NCBI Taxonomy" id="2934158"/>
    <lineage>
        <taxon>Bacteria</taxon>
        <taxon>Bacillati</taxon>
        <taxon>Actinomycetota</taxon>
        <taxon>Actinomycetes</taxon>
        <taxon>Micrococcales</taxon>
        <taxon>Ornithinimicrobiaceae</taxon>
        <taxon>Ornithinimicrobium</taxon>
    </lineage>
</organism>
<proteinExistence type="predicted"/>
<dbReference type="EMBL" id="CP099489">
    <property type="protein sequence ID" value="USQ82000.1"/>
    <property type="molecule type" value="Genomic_DNA"/>
</dbReference>
<accession>A0ABY4YZ34</accession>
<protein>
    <recommendedName>
        <fullName evidence="3">ASCH domain-containing protein</fullName>
    </recommendedName>
</protein>
<evidence type="ECO:0008006" key="3">
    <source>
        <dbReference type="Google" id="ProtNLM"/>
    </source>
</evidence>
<name>A0ABY4YZ34_9MICO</name>
<reference evidence="1" key="1">
    <citation type="submission" date="2022-06" db="EMBL/GenBank/DDBJ databases">
        <title>Ornithinimicrobium HY1793.</title>
        <authorList>
            <person name="Huang Y."/>
        </authorList>
    </citation>
    <scope>NUCLEOTIDE SEQUENCE</scope>
    <source>
        <strain evidence="1">HY1793</strain>
    </source>
</reference>
<gene>
    <name evidence="1" type="ORF">NF556_10265</name>
</gene>
<keyword evidence="2" id="KW-1185">Reference proteome</keyword>